<dbReference type="EMBL" id="BGZK01000057">
    <property type="protein sequence ID" value="GBP13457.1"/>
    <property type="molecule type" value="Genomic_DNA"/>
</dbReference>
<gene>
    <name evidence="1" type="ORF">EVAR_4211_1</name>
</gene>
<comment type="caution">
    <text evidence="1">The sequence shown here is derived from an EMBL/GenBank/DDBJ whole genome shotgun (WGS) entry which is preliminary data.</text>
</comment>
<dbReference type="AlphaFoldDB" id="A0A4C1TJ48"/>
<name>A0A4C1TJ48_EUMVA</name>
<protein>
    <submittedName>
        <fullName evidence="1">Uncharacterized protein</fullName>
    </submittedName>
</protein>
<organism evidence="1 2">
    <name type="scientific">Eumeta variegata</name>
    <name type="common">Bagworm moth</name>
    <name type="synonym">Eumeta japonica</name>
    <dbReference type="NCBI Taxonomy" id="151549"/>
    <lineage>
        <taxon>Eukaryota</taxon>
        <taxon>Metazoa</taxon>
        <taxon>Ecdysozoa</taxon>
        <taxon>Arthropoda</taxon>
        <taxon>Hexapoda</taxon>
        <taxon>Insecta</taxon>
        <taxon>Pterygota</taxon>
        <taxon>Neoptera</taxon>
        <taxon>Endopterygota</taxon>
        <taxon>Lepidoptera</taxon>
        <taxon>Glossata</taxon>
        <taxon>Ditrysia</taxon>
        <taxon>Tineoidea</taxon>
        <taxon>Psychidae</taxon>
        <taxon>Oiketicinae</taxon>
        <taxon>Eumeta</taxon>
    </lineage>
</organism>
<sequence length="110" mass="12190">MPHEADVPDAESVDAHLRFVAKEKYGRSRLAGPTLSMFTGRNHDRRPVRFRVGAAPARQSRPPRDTHRTLASLRVLRKDAPAPCRPGASAVSSRRGYARACVFVTADERV</sequence>
<evidence type="ECO:0000313" key="1">
    <source>
        <dbReference type="EMBL" id="GBP13457.1"/>
    </source>
</evidence>
<proteinExistence type="predicted"/>
<keyword evidence="2" id="KW-1185">Reference proteome</keyword>
<reference evidence="1 2" key="1">
    <citation type="journal article" date="2019" name="Commun. Biol.">
        <title>The bagworm genome reveals a unique fibroin gene that provides high tensile strength.</title>
        <authorList>
            <person name="Kono N."/>
            <person name="Nakamura H."/>
            <person name="Ohtoshi R."/>
            <person name="Tomita M."/>
            <person name="Numata K."/>
            <person name="Arakawa K."/>
        </authorList>
    </citation>
    <scope>NUCLEOTIDE SEQUENCE [LARGE SCALE GENOMIC DNA]</scope>
</reference>
<dbReference type="Proteomes" id="UP000299102">
    <property type="component" value="Unassembled WGS sequence"/>
</dbReference>
<evidence type="ECO:0000313" key="2">
    <source>
        <dbReference type="Proteomes" id="UP000299102"/>
    </source>
</evidence>
<accession>A0A4C1TJ48</accession>